<dbReference type="PROSITE" id="PS00198">
    <property type="entry name" value="4FE4S_FER_1"/>
    <property type="match status" value="1"/>
</dbReference>
<evidence type="ECO:0000256" key="1">
    <source>
        <dbReference type="ARBA" id="ARBA00022723"/>
    </source>
</evidence>
<evidence type="ECO:0000256" key="3">
    <source>
        <dbReference type="ARBA" id="ARBA00023014"/>
    </source>
</evidence>
<dbReference type="InterPro" id="IPR020471">
    <property type="entry name" value="AKR"/>
</dbReference>
<dbReference type="InterPro" id="IPR053135">
    <property type="entry name" value="AKR2_Oxidoreductase"/>
</dbReference>
<dbReference type="SUPFAM" id="SSF51430">
    <property type="entry name" value="NAD(P)-linked oxidoreductase"/>
    <property type="match status" value="1"/>
</dbReference>
<dbReference type="GO" id="GO:0016491">
    <property type="term" value="F:oxidoreductase activity"/>
    <property type="evidence" value="ECO:0007669"/>
    <property type="project" value="InterPro"/>
</dbReference>
<dbReference type="PRINTS" id="PR00069">
    <property type="entry name" value="ALDKETRDTASE"/>
</dbReference>
<dbReference type="EMBL" id="DXBR01000091">
    <property type="protein sequence ID" value="HIZ40248.1"/>
    <property type="molecule type" value="Genomic_DNA"/>
</dbReference>
<dbReference type="InterPro" id="IPR036812">
    <property type="entry name" value="NAD(P)_OxRdtase_dom_sf"/>
</dbReference>
<dbReference type="SUPFAM" id="SSF46548">
    <property type="entry name" value="alpha-helical ferredoxin"/>
    <property type="match status" value="1"/>
</dbReference>
<keyword evidence="3" id="KW-0411">Iron-sulfur</keyword>
<sequence>MIYKKFQDINLSRLGMGNMRLPVSRGRIDEKRAQEIIDYAMAQGVNYYDTAYVYHSGESESFLGKALKKYPRDSYYLATKFYVMANPDIEKVFEEQLRKLDTDYIDFYLLHCVNEETCDAYMKPERKYLDFLMEQKAKGRIRHIGFSSHGKPATLEKFLNWSDCFEFVQIQLNYLDWTMQDAKKQYEIITEHGLPVWVMEPVRGGRLASLGRKYDDMLQAAKPEWSVPAWAFHWLMSLDNVTMILSGMSDMDQIRDNVATFAKEEPLTKEQAMLLMNIAAGYQSKLAVPCTACRYCCDGCPAGIDIPVWMNLYNELSLTKDRKRWEEAMKAENGPAECIGCGQCTSHCPQSIDVPGYMGRLLDAAPL</sequence>
<reference evidence="5" key="1">
    <citation type="journal article" date="2021" name="PeerJ">
        <title>Extensive microbial diversity within the chicken gut microbiome revealed by metagenomics and culture.</title>
        <authorList>
            <person name="Gilroy R."/>
            <person name="Ravi A."/>
            <person name="Getino M."/>
            <person name="Pursley I."/>
            <person name="Horton D.L."/>
            <person name="Alikhan N.F."/>
            <person name="Baker D."/>
            <person name="Gharbi K."/>
            <person name="Hall N."/>
            <person name="Watson M."/>
            <person name="Adriaenssens E.M."/>
            <person name="Foster-Nyarko E."/>
            <person name="Jarju S."/>
            <person name="Secka A."/>
            <person name="Antonio M."/>
            <person name="Oren A."/>
            <person name="Chaudhuri R.R."/>
            <person name="La Ragione R."/>
            <person name="Hildebrand F."/>
            <person name="Pallen M.J."/>
        </authorList>
    </citation>
    <scope>NUCLEOTIDE SEQUENCE</scope>
    <source>
        <strain evidence="5">CHK179-28034</strain>
    </source>
</reference>
<dbReference type="Gene3D" id="3.30.70.20">
    <property type="match status" value="1"/>
</dbReference>
<keyword evidence="1" id="KW-0479">Metal-binding</keyword>
<reference evidence="5" key="2">
    <citation type="submission" date="2021-04" db="EMBL/GenBank/DDBJ databases">
        <authorList>
            <person name="Gilroy R."/>
        </authorList>
    </citation>
    <scope>NUCLEOTIDE SEQUENCE</scope>
    <source>
        <strain evidence="5">CHK179-28034</strain>
    </source>
</reference>
<gene>
    <name evidence="5" type="ORF">H9968_10105</name>
</gene>
<organism evidence="5 6">
    <name type="scientific">Candidatus Anaerobutyricum stercoris</name>
    <dbReference type="NCBI Taxonomy" id="2838457"/>
    <lineage>
        <taxon>Bacteria</taxon>
        <taxon>Bacillati</taxon>
        <taxon>Bacillota</taxon>
        <taxon>Clostridia</taxon>
        <taxon>Lachnospirales</taxon>
        <taxon>Lachnospiraceae</taxon>
        <taxon>Anaerobutyricum</taxon>
    </lineage>
</organism>
<dbReference type="GO" id="GO:0046872">
    <property type="term" value="F:metal ion binding"/>
    <property type="evidence" value="ECO:0007669"/>
    <property type="project" value="UniProtKB-KW"/>
</dbReference>
<proteinExistence type="predicted"/>
<dbReference type="CDD" id="cd19096">
    <property type="entry name" value="AKR_Fe-S_oxidoreductase"/>
    <property type="match status" value="1"/>
</dbReference>
<dbReference type="PANTHER" id="PTHR43312">
    <property type="entry name" value="D-THREO-ALDOSE 1-DEHYDROGENASE"/>
    <property type="match status" value="1"/>
</dbReference>
<dbReference type="Proteomes" id="UP000824049">
    <property type="component" value="Unassembled WGS sequence"/>
</dbReference>
<dbReference type="GO" id="GO:0051536">
    <property type="term" value="F:iron-sulfur cluster binding"/>
    <property type="evidence" value="ECO:0007669"/>
    <property type="project" value="UniProtKB-KW"/>
</dbReference>
<dbReference type="InterPro" id="IPR017900">
    <property type="entry name" value="4Fe4S_Fe_S_CS"/>
</dbReference>
<name>A0A9D2EMJ2_9FIRM</name>
<keyword evidence="2" id="KW-0408">Iron</keyword>
<evidence type="ECO:0000313" key="6">
    <source>
        <dbReference type="Proteomes" id="UP000824049"/>
    </source>
</evidence>
<dbReference type="InterPro" id="IPR017896">
    <property type="entry name" value="4Fe4S_Fe-S-bd"/>
</dbReference>
<accession>A0A9D2EMJ2</accession>
<dbReference type="Gene3D" id="3.20.20.100">
    <property type="entry name" value="NADP-dependent oxidoreductase domain"/>
    <property type="match status" value="1"/>
</dbReference>
<evidence type="ECO:0000313" key="5">
    <source>
        <dbReference type="EMBL" id="HIZ40248.1"/>
    </source>
</evidence>
<dbReference type="PROSITE" id="PS51379">
    <property type="entry name" value="4FE4S_FER_2"/>
    <property type="match status" value="1"/>
</dbReference>
<dbReference type="PANTHER" id="PTHR43312:SF2">
    <property type="entry name" value="OXIDOREDUCTASE"/>
    <property type="match status" value="1"/>
</dbReference>
<feature type="domain" description="4Fe-4S ferredoxin-type" evidence="4">
    <location>
        <begin position="329"/>
        <end position="357"/>
    </location>
</feature>
<dbReference type="Pfam" id="PF13187">
    <property type="entry name" value="Fer4_9"/>
    <property type="match status" value="1"/>
</dbReference>
<protein>
    <submittedName>
        <fullName evidence="5">Aldo/keto reductase</fullName>
    </submittedName>
</protein>
<comment type="caution">
    <text evidence="5">The sequence shown here is derived from an EMBL/GenBank/DDBJ whole genome shotgun (WGS) entry which is preliminary data.</text>
</comment>
<dbReference type="AlphaFoldDB" id="A0A9D2EMJ2"/>
<evidence type="ECO:0000256" key="2">
    <source>
        <dbReference type="ARBA" id="ARBA00023004"/>
    </source>
</evidence>
<evidence type="ECO:0000259" key="4">
    <source>
        <dbReference type="PROSITE" id="PS51379"/>
    </source>
</evidence>
<dbReference type="Pfam" id="PF00248">
    <property type="entry name" value="Aldo_ket_red"/>
    <property type="match status" value="1"/>
</dbReference>
<dbReference type="InterPro" id="IPR023210">
    <property type="entry name" value="NADP_OxRdtase_dom"/>
</dbReference>